<keyword evidence="6" id="KW-1133">Transmembrane helix</keyword>
<dbReference type="Pfam" id="PF00512">
    <property type="entry name" value="HisKA"/>
    <property type="match status" value="1"/>
</dbReference>
<dbReference type="PRINTS" id="PR00344">
    <property type="entry name" value="BCTRLSENSOR"/>
</dbReference>
<protein>
    <recommendedName>
        <fullName evidence="2">histidine kinase</fullName>
        <ecNumber evidence="2">2.7.13.3</ecNumber>
    </recommendedName>
</protein>
<dbReference type="SMART" id="SM00448">
    <property type="entry name" value="REC"/>
    <property type="match status" value="1"/>
</dbReference>
<dbReference type="SUPFAM" id="SSF47384">
    <property type="entry name" value="Homodimeric domain of signal transducing histidine kinase"/>
    <property type="match status" value="1"/>
</dbReference>
<comment type="catalytic activity">
    <reaction evidence="1">
        <text>ATP + protein L-histidine = ADP + protein N-phospho-L-histidine.</text>
        <dbReference type="EC" id="2.7.13.3"/>
    </reaction>
</comment>
<dbReference type="InterPro" id="IPR005467">
    <property type="entry name" value="His_kinase_dom"/>
</dbReference>
<evidence type="ECO:0000256" key="4">
    <source>
        <dbReference type="PROSITE-ProRule" id="PRU00169"/>
    </source>
</evidence>
<reference evidence="10" key="1">
    <citation type="journal article" date="2019" name="Int. J. Syst. Evol. Microbiol.">
        <title>The Global Catalogue of Microorganisms (GCM) 10K type strain sequencing project: providing services to taxonomists for standard genome sequencing and annotation.</title>
        <authorList>
            <consortium name="The Broad Institute Genomics Platform"/>
            <consortium name="The Broad Institute Genome Sequencing Center for Infectious Disease"/>
            <person name="Wu L."/>
            <person name="Ma J."/>
        </authorList>
    </citation>
    <scope>NUCLEOTIDE SEQUENCE [LARGE SCALE GENOMIC DNA]</scope>
    <source>
        <strain evidence="10">KACC 11588</strain>
    </source>
</reference>
<dbReference type="SUPFAM" id="SSF52172">
    <property type="entry name" value="CheY-like"/>
    <property type="match status" value="1"/>
</dbReference>
<dbReference type="EC" id="2.7.13.3" evidence="2"/>
<dbReference type="Gene3D" id="3.30.450.20">
    <property type="entry name" value="PAS domain"/>
    <property type="match status" value="1"/>
</dbReference>
<dbReference type="SMART" id="SM00388">
    <property type="entry name" value="HisKA"/>
    <property type="match status" value="1"/>
</dbReference>
<keyword evidence="3 4" id="KW-0597">Phosphoprotein</keyword>
<dbReference type="PROSITE" id="PS50109">
    <property type="entry name" value="HIS_KIN"/>
    <property type="match status" value="1"/>
</dbReference>
<dbReference type="Gene3D" id="3.40.50.2300">
    <property type="match status" value="1"/>
</dbReference>
<dbReference type="CDD" id="cd00082">
    <property type="entry name" value="HisKA"/>
    <property type="match status" value="1"/>
</dbReference>
<name>A0ABW0S7T5_9RHOB</name>
<feature type="compositionally biased region" description="Pro residues" evidence="5">
    <location>
        <begin position="639"/>
        <end position="648"/>
    </location>
</feature>
<keyword evidence="9" id="KW-0547">Nucleotide-binding</keyword>
<feature type="domain" description="Response regulatory" evidence="8">
    <location>
        <begin position="657"/>
        <end position="773"/>
    </location>
</feature>
<feature type="region of interest" description="Disordered" evidence="5">
    <location>
        <begin position="633"/>
        <end position="653"/>
    </location>
</feature>
<dbReference type="SMART" id="SM00387">
    <property type="entry name" value="HATPase_c"/>
    <property type="match status" value="1"/>
</dbReference>
<dbReference type="PANTHER" id="PTHR43065">
    <property type="entry name" value="SENSOR HISTIDINE KINASE"/>
    <property type="match status" value="1"/>
</dbReference>
<evidence type="ECO:0000313" key="9">
    <source>
        <dbReference type="EMBL" id="MFC5564971.1"/>
    </source>
</evidence>
<dbReference type="RefSeq" id="WP_342454101.1">
    <property type="nucleotide sequence ID" value="NZ_JAGGJP010000001.1"/>
</dbReference>
<dbReference type="InterPro" id="IPR003594">
    <property type="entry name" value="HATPase_dom"/>
</dbReference>
<evidence type="ECO:0000256" key="6">
    <source>
        <dbReference type="SAM" id="Phobius"/>
    </source>
</evidence>
<organism evidence="9 10">
    <name type="scientific">Rubellimicrobium aerolatum</name>
    <dbReference type="NCBI Taxonomy" id="490979"/>
    <lineage>
        <taxon>Bacteria</taxon>
        <taxon>Pseudomonadati</taxon>
        <taxon>Pseudomonadota</taxon>
        <taxon>Alphaproteobacteria</taxon>
        <taxon>Rhodobacterales</taxon>
        <taxon>Roseobacteraceae</taxon>
        <taxon>Rubellimicrobium</taxon>
    </lineage>
</organism>
<dbReference type="InterPro" id="IPR036890">
    <property type="entry name" value="HATPase_C_sf"/>
</dbReference>
<dbReference type="InterPro" id="IPR003661">
    <property type="entry name" value="HisK_dim/P_dom"/>
</dbReference>
<keyword evidence="9" id="KW-0067">ATP-binding</keyword>
<evidence type="ECO:0000256" key="1">
    <source>
        <dbReference type="ARBA" id="ARBA00000085"/>
    </source>
</evidence>
<feature type="domain" description="Histidine kinase" evidence="7">
    <location>
        <begin position="412"/>
        <end position="635"/>
    </location>
</feature>
<evidence type="ECO:0000259" key="7">
    <source>
        <dbReference type="PROSITE" id="PS50109"/>
    </source>
</evidence>
<dbReference type="PANTHER" id="PTHR43065:SF42">
    <property type="entry name" value="TWO-COMPONENT SENSOR PPRA"/>
    <property type="match status" value="1"/>
</dbReference>
<gene>
    <name evidence="9" type="ORF">ACFPOC_00870</name>
</gene>
<dbReference type="GO" id="GO:0005524">
    <property type="term" value="F:ATP binding"/>
    <property type="evidence" value="ECO:0007669"/>
    <property type="project" value="UniProtKB-KW"/>
</dbReference>
<feature type="transmembrane region" description="Helical" evidence="6">
    <location>
        <begin position="35"/>
        <end position="56"/>
    </location>
</feature>
<dbReference type="Proteomes" id="UP001596056">
    <property type="component" value="Unassembled WGS sequence"/>
</dbReference>
<evidence type="ECO:0000313" key="10">
    <source>
        <dbReference type="Proteomes" id="UP001596056"/>
    </source>
</evidence>
<dbReference type="EMBL" id="JBHSNA010000001">
    <property type="protein sequence ID" value="MFC5564971.1"/>
    <property type="molecule type" value="Genomic_DNA"/>
</dbReference>
<evidence type="ECO:0000256" key="5">
    <source>
        <dbReference type="SAM" id="MobiDB-lite"/>
    </source>
</evidence>
<evidence type="ECO:0000256" key="2">
    <source>
        <dbReference type="ARBA" id="ARBA00012438"/>
    </source>
</evidence>
<dbReference type="InterPro" id="IPR011006">
    <property type="entry name" value="CheY-like_superfamily"/>
</dbReference>
<comment type="caution">
    <text evidence="9">The sequence shown here is derived from an EMBL/GenBank/DDBJ whole genome shotgun (WGS) entry which is preliminary data.</text>
</comment>
<evidence type="ECO:0000256" key="3">
    <source>
        <dbReference type="ARBA" id="ARBA00022553"/>
    </source>
</evidence>
<dbReference type="Gene3D" id="3.30.565.10">
    <property type="entry name" value="Histidine kinase-like ATPase, C-terminal domain"/>
    <property type="match status" value="1"/>
</dbReference>
<dbReference type="Pfam" id="PF02518">
    <property type="entry name" value="HATPase_c"/>
    <property type="match status" value="1"/>
</dbReference>
<keyword evidence="10" id="KW-1185">Reference proteome</keyword>
<proteinExistence type="predicted"/>
<dbReference type="Gene3D" id="1.10.287.130">
    <property type="match status" value="1"/>
</dbReference>
<sequence>MTQLENAGAPRPMAAQGMVPMLADRLGRTARRSPGLPVLVAAVAILGPATLLRPGWLGDSLVLTSALLFGVAILRSALALRRAGATRLRREGAVAALRRDPSVALLADGAGAILARSAGAAGQGVDGASLDAALSPRLADASAAVARLQARAVTLGSAEEEGGSRRMLRRLQADRIDGDTLLWRLDQRRAGDPPALPCLDVDEGGVVLSANGAFHRAFGLPAHHLDELAAKPPLVLGRTQAVLARVRPIARPIECLVVEISDEDGQRSVLFLPAPAPRDGLDAWEAVEDLPVPLLRIAPTGEILAANRPARLLLPMAAEPGTRMSEVLEGMGRPMIEWISDVAEGRPASGPQVLRGTGPHQDTVVRLTLSPAGPPEDRHLIGVLDDVSELKALEAQFAQSQKMQALGQLAGGVAHDFNNLLTAISGHCDLLLLRHDQGDPEYADLTQIRQNVNRAASLVGQLLAFSRKQSMMPETIDLPDALADLTHLLDRLVGERVRLTLDHDPSLLCIRADRRQLEQVVMNLVVNARDAMPEGGEIRIATGNVTLDAPEAHGRATIPPGRYVQVRVLDQGVGIPPDRLPKIFEPFYTTKRPGEGTGLGLSTAYGIVKQTGGYIFADSTVGQGTTFTLWFPAHDRPEPQPAPPPGQKPPASSVAARILLVEDEAPVRAFAARALRMRDHEVVEADSAEAALALLQDPALEVDLILSDVVLPDMDGPTWVRQALLQRPGVKVIFASGYAEEAFSEQKGLVTGSVFLPKPFSLVELTGTVERILA</sequence>
<dbReference type="PROSITE" id="PS50110">
    <property type="entry name" value="RESPONSE_REGULATORY"/>
    <property type="match status" value="1"/>
</dbReference>
<evidence type="ECO:0000259" key="8">
    <source>
        <dbReference type="PROSITE" id="PS50110"/>
    </source>
</evidence>
<dbReference type="InterPro" id="IPR036097">
    <property type="entry name" value="HisK_dim/P_sf"/>
</dbReference>
<dbReference type="InterPro" id="IPR004358">
    <property type="entry name" value="Sig_transdc_His_kin-like_C"/>
</dbReference>
<dbReference type="Pfam" id="PF00072">
    <property type="entry name" value="Response_reg"/>
    <property type="match status" value="1"/>
</dbReference>
<keyword evidence="6" id="KW-0472">Membrane</keyword>
<dbReference type="InterPro" id="IPR001789">
    <property type="entry name" value="Sig_transdc_resp-reg_receiver"/>
</dbReference>
<dbReference type="SUPFAM" id="SSF55874">
    <property type="entry name" value="ATPase domain of HSP90 chaperone/DNA topoisomerase II/histidine kinase"/>
    <property type="match status" value="1"/>
</dbReference>
<accession>A0ABW0S7T5</accession>
<keyword evidence="6" id="KW-0812">Transmembrane</keyword>
<feature type="modified residue" description="4-aspartylphosphate" evidence="4">
    <location>
        <position position="708"/>
    </location>
</feature>